<evidence type="ECO:0008006" key="3">
    <source>
        <dbReference type="Google" id="ProtNLM"/>
    </source>
</evidence>
<dbReference type="RefSeq" id="WP_263125706.1">
    <property type="nucleotide sequence ID" value="NZ_CP106753.1"/>
</dbReference>
<dbReference type="EMBL" id="CP106753">
    <property type="protein sequence ID" value="UXY16259.1"/>
    <property type="molecule type" value="Genomic_DNA"/>
</dbReference>
<protein>
    <recommendedName>
        <fullName evidence="3">SRPBCC family protein</fullName>
    </recommendedName>
</protein>
<evidence type="ECO:0000313" key="2">
    <source>
        <dbReference type="Proteomes" id="UP001061302"/>
    </source>
</evidence>
<accession>A0ABY6DPG4</accession>
<name>A0ABY6DPG4_9NEIS</name>
<reference evidence="1" key="1">
    <citation type="submission" date="2022-10" db="EMBL/GenBank/DDBJ databases">
        <title>Chitiniphilus purpureus sp. nov., a novel chitin-degrading bacterium isolated from crawfish pond sediment.</title>
        <authorList>
            <person name="Li K."/>
        </authorList>
    </citation>
    <scope>NUCLEOTIDE SEQUENCE</scope>
    <source>
        <strain evidence="1">CD1</strain>
    </source>
</reference>
<proteinExistence type="predicted"/>
<organism evidence="1 2">
    <name type="scientific">Chitiniphilus purpureus</name>
    <dbReference type="NCBI Taxonomy" id="2981137"/>
    <lineage>
        <taxon>Bacteria</taxon>
        <taxon>Pseudomonadati</taxon>
        <taxon>Pseudomonadota</taxon>
        <taxon>Betaproteobacteria</taxon>
        <taxon>Neisseriales</taxon>
        <taxon>Chitinibacteraceae</taxon>
        <taxon>Chitiniphilus</taxon>
    </lineage>
</organism>
<gene>
    <name evidence="1" type="ORF">N8I74_04360</name>
</gene>
<evidence type="ECO:0000313" key="1">
    <source>
        <dbReference type="EMBL" id="UXY16259.1"/>
    </source>
</evidence>
<keyword evidence="2" id="KW-1185">Reference proteome</keyword>
<sequence>MQVLNIHQRTFDMDPAVVGALLDTLASKDDRLWPGQAWPRMRLDRPLGEGAAGGHGPIRYMVEHYVPGRAIRFRFGGPPGFDGLHAFEILTGPQQAVILRHTLQMKARGWAMLSWPLVYRPLHDALLEDALATAQASLGLAPQLPAWSRWVRVLRWIASGGKAPAQAIPQRALPRATAPTLPHP</sequence>
<dbReference type="Proteomes" id="UP001061302">
    <property type="component" value="Chromosome"/>
</dbReference>